<reference evidence="1" key="2">
    <citation type="journal article" date="2022" name="Microbiol. Resour. Announc.">
        <title>Metagenome Sequencing to Explore Phylogenomics of Terrestrial Cyanobacteria.</title>
        <authorList>
            <person name="Ward R.D."/>
            <person name="Stajich J.E."/>
            <person name="Johansen J.R."/>
            <person name="Huntemann M."/>
            <person name="Clum A."/>
            <person name="Foster B."/>
            <person name="Foster B."/>
            <person name="Roux S."/>
            <person name="Palaniappan K."/>
            <person name="Varghese N."/>
            <person name="Mukherjee S."/>
            <person name="Reddy T.B.K."/>
            <person name="Daum C."/>
            <person name="Copeland A."/>
            <person name="Chen I.A."/>
            <person name="Ivanova N.N."/>
            <person name="Kyrpides N.C."/>
            <person name="Shapiro N."/>
            <person name="Eloe-Fadrosh E.A."/>
            <person name="Pietrasiak N."/>
        </authorList>
    </citation>
    <scope>NUCLEOTIDE SEQUENCE</scope>
    <source>
        <strain evidence="1">GSE-NOS-MK-12-04C</strain>
    </source>
</reference>
<gene>
    <name evidence="1" type="ORF">KME60_30220</name>
</gene>
<accession>A0A951QVT0</accession>
<dbReference type="AlphaFoldDB" id="A0A951QVT0"/>
<evidence type="ECO:0000313" key="2">
    <source>
        <dbReference type="Proteomes" id="UP000729701"/>
    </source>
</evidence>
<name>A0A951QVT0_9CYAN</name>
<organism evidence="1 2">
    <name type="scientific">Cyanomargarita calcarea GSE-NOS-MK-12-04C</name>
    <dbReference type="NCBI Taxonomy" id="2839659"/>
    <lineage>
        <taxon>Bacteria</taxon>
        <taxon>Bacillati</taxon>
        <taxon>Cyanobacteriota</taxon>
        <taxon>Cyanophyceae</taxon>
        <taxon>Nostocales</taxon>
        <taxon>Cyanomargaritaceae</taxon>
        <taxon>Cyanomargarita</taxon>
    </lineage>
</organism>
<reference evidence="1" key="1">
    <citation type="submission" date="2021-05" db="EMBL/GenBank/DDBJ databases">
        <authorList>
            <person name="Pietrasiak N."/>
            <person name="Ward R."/>
            <person name="Stajich J.E."/>
            <person name="Kurbessoian T."/>
        </authorList>
    </citation>
    <scope>NUCLEOTIDE SEQUENCE</scope>
    <source>
        <strain evidence="1">GSE-NOS-MK-12-04C</strain>
    </source>
</reference>
<sequence>MKVIVRDAEIFRNIELEQLQDYLQSHDWHFDRPFLDNATIWVKQEAQRGQFEIMLPNRKNLGDYVTRISEAVETLATVENRSQLEIISLLITNYPNITIQGIVTQIASPNGNILNGEITLLGVVIDKLRPVITLLADYEYILAIKAYTERLPVLCQGDLIKENEKFILKNPHQFRLDETYHHQAVLR</sequence>
<dbReference type="Proteomes" id="UP000729701">
    <property type="component" value="Unassembled WGS sequence"/>
</dbReference>
<comment type="caution">
    <text evidence="1">The sequence shown here is derived from an EMBL/GenBank/DDBJ whole genome shotgun (WGS) entry which is preliminary data.</text>
</comment>
<dbReference type="EMBL" id="JAHHGZ010000049">
    <property type="protein sequence ID" value="MBW4671588.1"/>
    <property type="molecule type" value="Genomic_DNA"/>
</dbReference>
<proteinExistence type="predicted"/>
<protein>
    <submittedName>
        <fullName evidence="1">Uncharacterized protein</fullName>
    </submittedName>
</protein>
<evidence type="ECO:0000313" key="1">
    <source>
        <dbReference type="EMBL" id="MBW4671588.1"/>
    </source>
</evidence>